<feature type="signal peptide" evidence="1">
    <location>
        <begin position="1"/>
        <end position="24"/>
    </location>
</feature>
<feature type="chain" id="PRO_5047116601" evidence="1">
    <location>
        <begin position="25"/>
        <end position="251"/>
    </location>
</feature>
<protein>
    <submittedName>
        <fullName evidence="2">Uncharacterized protein</fullName>
    </submittedName>
</protein>
<reference evidence="2 3" key="1">
    <citation type="submission" date="2023-05" db="EMBL/GenBank/DDBJ databases">
        <title>A 100% complete, gapless, phased diploid assembly of the Scenedesmus obliquus UTEX 3031 genome.</title>
        <authorList>
            <person name="Biondi T.C."/>
            <person name="Hanschen E.R."/>
            <person name="Kwon T."/>
            <person name="Eng W."/>
            <person name="Kruse C.P.S."/>
            <person name="Koehler S.I."/>
            <person name="Kunde Y."/>
            <person name="Gleasner C.D."/>
            <person name="You Mak K.T."/>
            <person name="Polle J."/>
            <person name="Hovde B.T."/>
            <person name="Starkenburg S.R."/>
        </authorList>
    </citation>
    <scope>NUCLEOTIDE SEQUENCE [LARGE SCALE GENOMIC DNA]</scope>
    <source>
        <strain evidence="2 3">DOE0152z</strain>
    </source>
</reference>
<dbReference type="Proteomes" id="UP001244341">
    <property type="component" value="Chromosome 1b"/>
</dbReference>
<dbReference type="EMBL" id="CP126208">
    <property type="protein sequence ID" value="WIA09669.1"/>
    <property type="molecule type" value="Genomic_DNA"/>
</dbReference>
<evidence type="ECO:0000313" key="2">
    <source>
        <dbReference type="EMBL" id="WIA09669.1"/>
    </source>
</evidence>
<organism evidence="2 3">
    <name type="scientific">Tetradesmus obliquus</name>
    <name type="common">Green alga</name>
    <name type="synonym">Acutodesmus obliquus</name>
    <dbReference type="NCBI Taxonomy" id="3088"/>
    <lineage>
        <taxon>Eukaryota</taxon>
        <taxon>Viridiplantae</taxon>
        <taxon>Chlorophyta</taxon>
        <taxon>core chlorophytes</taxon>
        <taxon>Chlorophyceae</taxon>
        <taxon>CS clade</taxon>
        <taxon>Sphaeropleales</taxon>
        <taxon>Scenedesmaceae</taxon>
        <taxon>Tetradesmus</taxon>
    </lineage>
</organism>
<evidence type="ECO:0000256" key="1">
    <source>
        <dbReference type="SAM" id="SignalP"/>
    </source>
</evidence>
<sequence length="251" mass="25665">MQAQSQALLVLLVIAAAAAPSCQAARLLKANRFANEDDPSGYSAYTAARAIDPLAPTTPLGARNGNTPEAAESLSNNRWLGVWRASAAGGNGPISYGSVEADPVSMNPGRAKEMVKTRTRSSLDTPERPVDIQNGAVQIPVLVTNGASVAQTYQGATAAAMPEAIVVNQGGKRGNRKTTIAKSMISSSTSAAPKASTIASLASTAQPVGSLALSGAANGKITLAQADSAVAMAQTEKVDRSASISRFSWQN</sequence>
<proteinExistence type="predicted"/>
<gene>
    <name evidence="2" type="ORF">OEZ85_009055</name>
</gene>
<keyword evidence="1" id="KW-0732">Signal</keyword>
<keyword evidence="3" id="KW-1185">Reference proteome</keyword>
<evidence type="ECO:0000313" key="3">
    <source>
        <dbReference type="Proteomes" id="UP001244341"/>
    </source>
</evidence>
<accession>A0ABY8TKL7</accession>
<name>A0ABY8TKL7_TETOB</name>